<keyword evidence="10" id="KW-1185">Reference proteome</keyword>
<comment type="subcellular location">
    <subcellularLocation>
        <location evidence="1">Membrane</location>
        <topology evidence="1">Multi-pass membrane protein</topology>
    </subcellularLocation>
</comment>
<feature type="domain" description="Cytochrome c assembly protein" evidence="7">
    <location>
        <begin position="551"/>
        <end position="749"/>
    </location>
</feature>
<dbReference type="InterPro" id="IPR002541">
    <property type="entry name" value="Cyt_c_assembly"/>
</dbReference>
<dbReference type="InterPro" id="IPR007816">
    <property type="entry name" value="ResB-like_domain"/>
</dbReference>
<dbReference type="EMBL" id="JANRHJ010000015">
    <property type="protein sequence ID" value="MCR8874850.1"/>
    <property type="molecule type" value="Genomic_DNA"/>
</dbReference>
<feature type="transmembrane region" description="Helical" evidence="6">
    <location>
        <begin position="721"/>
        <end position="745"/>
    </location>
</feature>
<dbReference type="InterPro" id="IPR045062">
    <property type="entry name" value="Cyt_c_biogenesis_CcsA/CcmC"/>
</dbReference>
<feature type="transmembrane region" description="Helical" evidence="6">
    <location>
        <begin position="43"/>
        <end position="65"/>
    </location>
</feature>
<dbReference type="GO" id="GO:0020037">
    <property type="term" value="F:heme binding"/>
    <property type="evidence" value="ECO:0007669"/>
    <property type="project" value="InterPro"/>
</dbReference>
<feature type="transmembrane region" description="Helical" evidence="6">
    <location>
        <begin position="12"/>
        <end position="31"/>
    </location>
</feature>
<dbReference type="GO" id="GO:0017004">
    <property type="term" value="P:cytochrome complex assembly"/>
    <property type="evidence" value="ECO:0007669"/>
    <property type="project" value="UniProtKB-KW"/>
</dbReference>
<evidence type="ECO:0000256" key="6">
    <source>
        <dbReference type="SAM" id="Phobius"/>
    </source>
</evidence>
<evidence type="ECO:0000259" key="7">
    <source>
        <dbReference type="Pfam" id="PF01578"/>
    </source>
</evidence>
<evidence type="ECO:0000256" key="3">
    <source>
        <dbReference type="ARBA" id="ARBA00022748"/>
    </source>
</evidence>
<sequence length="755" mass="85420">MQTSKDMNTLKYLSFGLTGLLVLAMMTATILEKAYGTDFVLSQIYGSPFFVAAWTVVAVSSFIYLMRHRMPKKSFTFLLHFSFLVILAGALTTYLFGRQGSLHLRTGDTPVHDYVKPDMHLEAFPFQVRLNTFRIDYYPGTGAVMDFVSLVEFTDEAGQTLAAGEISMNRPLTYRHYRFYQSAYDPDGQGTTLSIAYDPWGIGITYAGYSLLLVSLLGFFFQKNSHFRLLLRHPSLRHTTLCCLLALLPAFARAASTSQPPQTLSREAAGALGNLYLYYHDRVCPLQTLAKDFTVKVYGQPRYKGLTPEQVLAGWFFYYDDWKTEPMIRIKSREIRRLLGIDSEYAALTDFMNGNGFKLDRLLYGDTLTDRRGAEEANEKFNLISMVSTGSLLRIYPYRPADGSPVRWFSFSDDLPKDLPDDQWLFIRNSMGLVAEQWMTGHPEEAIRLIDKIRSYQQKTVPHDLPSDTRFRAEKLYNHLNYTRLLAIGCLTVGILAFFYYTRRMIQSNPRNSLTDHVIHGTFLCLLILVLAYLIFLITLRGYISHHLPLANGYETMQFMAACAILLTCCFCRRWKGVVAFGYLTCGLSLLVAMLGEANPPITRLMPVLASPLLSSHVVSIMVAYTLLAFIMLNGVTALLLHHTRPDSEAQVVRLSVISRILLYPAVFFLTVGIFIGAVWANASWGRYWGWDPKEVWALITLLIYAGALHSDSLPVFRKPLFFHGFAILAFLSVLVTYLGVNFFLGGMHSYATGS</sequence>
<dbReference type="PANTHER" id="PTHR30071">
    <property type="entry name" value="HEME EXPORTER PROTEIN C"/>
    <property type="match status" value="1"/>
</dbReference>
<evidence type="ECO:0000256" key="5">
    <source>
        <dbReference type="ARBA" id="ARBA00023136"/>
    </source>
</evidence>
<evidence type="ECO:0000313" key="10">
    <source>
        <dbReference type="Proteomes" id="UP001204579"/>
    </source>
</evidence>
<dbReference type="GO" id="GO:0005886">
    <property type="term" value="C:plasma membrane"/>
    <property type="evidence" value="ECO:0007669"/>
    <property type="project" value="TreeGrafter"/>
</dbReference>
<feature type="transmembrane region" description="Helical" evidence="6">
    <location>
        <begin position="661"/>
        <end position="681"/>
    </location>
</feature>
<evidence type="ECO:0000256" key="1">
    <source>
        <dbReference type="ARBA" id="ARBA00004141"/>
    </source>
</evidence>
<comment type="caution">
    <text evidence="9">The sequence shown here is derived from an EMBL/GenBank/DDBJ whole genome shotgun (WGS) entry which is preliminary data.</text>
</comment>
<feature type="transmembrane region" description="Helical" evidence="6">
    <location>
        <begin position="482"/>
        <end position="502"/>
    </location>
</feature>
<feature type="transmembrane region" description="Helical" evidence="6">
    <location>
        <begin position="200"/>
        <end position="222"/>
    </location>
</feature>
<dbReference type="RefSeq" id="WP_258336103.1">
    <property type="nucleotide sequence ID" value="NZ_JANRHJ010000015.1"/>
</dbReference>
<keyword evidence="4 6" id="KW-1133">Transmembrane helix</keyword>
<feature type="transmembrane region" description="Helical" evidence="6">
    <location>
        <begin position="579"/>
        <end position="598"/>
    </location>
</feature>
<dbReference type="AlphaFoldDB" id="A0AAW5N8Z6"/>
<proteinExistence type="predicted"/>
<evidence type="ECO:0000313" key="9">
    <source>
        <dbReference type="EMBL" id="MCR8874850.1"/>
    </source>
</evidence>
<evidence type="ECO:0000256" key="2">
    <source>
        <dbReference type="ARBA" id="ARBA00022692"/>
    </source>
</evidence>
<evidence type="ECO:0000259" key="8">
    <source>
        <dbReference type="Pfam" id="PF05140"/>
    </source>
</evidence>
<feature type="transmembrane region" description="Helical" evidence="6">
    <location>
        <begin position="523"/>
        <end position="544"/>
    </location>
</feature>
<evidence type="ECO:0000256" key="4">
    <source>
        <dbReference type="ARBA" id="ARBA00022989"/>
    </source>
</evidence>
<dbReference type="Proteomes" id="UP001204579">
    <property type="component" value="Unassembled WGS sequence"/>
</dbReference>
<dbReference type="Pfam" id="PF01578">
    <property type="entry name" value="Cytochrom_C_asm"/>
    <property type="match status" value="1"/>
</dbReference>
<dbReference type="Pfam" id="PF05140">
    <property type="entry name" value="ResB"/>
    <property type="match status" value="1"/>
</dbReference>
<feature type="transmembrane region" description="Helical" evidence="6">
    <location>
        <begin position="696"/>
        <end position="714"/>
    </location>
</feature>
<protein>
    <submittedName>
        <fullName evidence="9">Cytochrome c biogenesis protein CcsA</fullName>
    </submittedName>
</protein>
<feature type="transmembrane region" description="Helical" evidence="6">
    <location>
        <begin position="77"/>
        <end position="96"/>
    </location>
</feature>
<accession>A0AAW5N8Z6</accession>
<name>A0AAW5N8Z6_9BACT</name>
<gene>
    <name evidence="9" type="primary">ccsA</name>
    <name evidence="9" type="ORF">NW209_12670</name>
</gene>
<keyword evidence="5 6" id="KW-0472">Membrane</keyword>
<keyword evidence="3" id="KW-0201">Cytochrome c-type biogenesis</keyword>
<reference evidence="9 10" key="1">
    <citation type="submission" date="2022-08" db="EMBL/GenBank/DDBJ databases">
        <authorList>
            <person name="Zeman M."/>
            <person name="Kubasova T."/>
        </authorList>
    </citation>
    <scope>NUCLEOTIDE SEQUENCE [LARGE SCALE GENOMIC DNA]</scope>
    <source>
        <strain evidence="9 10">ET62</strain>
    </source>
</reference>
<feature type="domain" description="ResB-like" evidence="8">
    <location>
        <begin position="76"/>
        <end position="189"/>
    </location>
</feature>
<keyword evidence="2 6" id="KW-0812">Transmembrane</keyword>
<organism evidence="9 10">
    <name type="scientific">Phocaeicola barnesiae</name>
    <dbReference type="NCBI Taxonomy" id="376804"/>
    <lineage>
        <taxon>Bacteria</taxon>
        <taxon>Pseudomonadati</taxon>
        <taxon>Bacteroidota</taxon>
        <taxon>Bacteroidia</taxon>
        <taxon>Bacteroidales</taxon>
        <taxon>Bacteroidaceae</taxon>
        <taxon>Phocaeicola</taxon>
    </lineage>
</organism>
<feature type="transmembrane region" description="Helical" evidence="6">
    <location>
        <begin position="618"/>
        <end position="641"/>
    </location>
</feature>
<dbReference type="PANTHER" id="PTHR30071:SF1">
    <property type="entry name" value="CYTOCHROME B_B6 PROTEIN-RELATED"/>
    <property type="match status" value="1"/>
</dbReference>